<organism evidence="2 3">
    <name type="scientific">Corynebacterium suedekumii</name>
    <dbReference type="NCBI Taxonomy" id="3049801"/>
    <lineage>
        <taxon>Bacteria</taxon>
        <taxon>Bacillati</taxon>
        <taxon>Actinomycetota</taxon>
        <taxon>Actinomycetes</taxon>
        <taxon>Mycobacteriales</taxon>
        <taxon>Corynebacteriaceae</taxon>
        <taxon>Corynebacterium</taxon>
    </lineage>
</organism>
<dbReference type="InterPro" id="IPR011335">
    <property type="entry name" value="Restrct_endonuc-II-like"/>
</dbReference>
<dbReference type="InterPro" id="IPR007569">
    <property type="entry name" value="DUF559"/>
</dbReference>
<accession>A0ABY8VN85</accession>
<name>A0ABY8VN85_9CORY</name>
<keyword evidence="3" id="KW-1185">Reference proteome</keyword>
<evidence type="ECO:0000313" key="3">
    <source>
        <dbReference type="Proteomes" id="UP001238805"/>
    </source>
</evidence>
<evidence type="ECO:0000313" key="2">
    <source>
        <dbReference type="EMBL" id="WIM71069.1"/>
    </source>
</evidence>
<dbReference type="Gene3D" id="3.40.960.10">
    <property type="entry name" value="VSR Endonuclease"/>
    <property type="match status" value="1"/>
</dbReference>
<evidence type="ECO:0000259" key="1">
    <source>
        <dbReference type="Pfam" id="PF04480"/>
    </source>
</evidence>
<gene>
    <name evidence="2" type="ORF">QP029_04485</name>
</gene>
<dbReference type="Pfam" id="PF04480">
    <property type="entry name" value="DUF559"/>
    <property type="match status" value="1"/>
</dbReference>
<dbReference type="SUPFAM" id="SSF52980">
    <property type="entry name" value="Restriction endonuclease-like"/>
    <property type="match status" value="1"/>
</dbReference>
<dbReference type="Proteomes" id="UP001238805">
    <property type="component" value="Chromosome"/>
</dbReference>
<sequence length="316" mass="35184">MGTILRGRDLVALGITRHHRDARLTAGTLHRVEPDVYCTEPPTGHLLLAALAEKRPHLVFSGPTARQLHDAAPITTPAHGLVARPGDYRSTALLTVRQVRNLHHRSLDGLRVVSPLAAAAGLADTHPAETSDFLERHYAGRHGRAALDADLADLGRVSSTLRDALAAASLFADSETERKLFRQLKKRGVDVEQNYRLGHYHWDGAILRERVLIEIDSYLHHGPGGGEQTFTRDRWKANDGARRGWVVLHYTGECIFWHLGEVVQQIIDTLRWRRGLGALPTGPGLLDFEVAPPWSWHRAWHPAQGWPASVDDPPFF</sequence>
<reference evidence="2 3" key="1">
    <citation type="submission" date="2023-05" db="EMBL/GenBank/DDBJ databases">
        <title>Corynebacterium suedekumii sp. nov. and Corynebacterium breve sp. nov. isolated from raw cow's milk.</title>
        <authorList>
            <person name="Baer M.K."/>
            <person name="Mehl L."/>
            <person name="Hellmuth R."/>
            <person name="Marke G."/>
            <person name="Lipski A."/>
        </authorList>
    </citation>
    <scope>NUCLEOTIDE SEQUENCE [LARGE SCALE GENOMIC DNA]</scope>
    <source>
        <strain evidence="2 3">LM112</strain>
    </source>
</reference>
<dbReference type="EMBL" id="CP126970">
    <property type="protein sequence ID" value="WIM71069.1"/>
    <property type="molecule type" value="Genomic_DNA"/>
</dbReference>
<feature type="domain" description="DUF559" evidence="1">
    <location>
        <begin position="174"/>
        <end position="270"/>
    </location>
</feature>
<dbReference type="RefSeq" id="WP_284875644.1">
    <property type="nucleotide sequence ID" value="NZ_CP126970.1"/>
</dbReference>
<protein>
    <submittedName>
        <fullName evidence="2">DUF559 domain-containing protein</fullName>
    </submittedName>
</protein>
<proteinExistence type="predicted"/>